<accession>A0A4D4KSH6</accession>
<protein>
    <submittedName>
        <fullName evidence="2">Uncharacterized protein</fullName>
    </submittedName>
</protein>
<sequence length="296" mass="32557">MGNTTGDELLDAQQIRDEFGISPSRLSELLRDRETTGCPEPDEVEGRRRRWKRRTIAPFAKDYKESKRQLSGADPAHPLLAQLPDTLLSTSQVGKQILGHKSTSTLLAWLVDSPGYFPEPDVVETTSGGRKRRFWQVATIVKWLAERPGPGNPLSKARATKTSAPLDEGDPEELIDPKQAAPILGYGSHLQLNRAIARGILPELMEPDEVIQGRITTNRWKRRRIVDLARARREAPSSSELAERRLHAALEALRTAGSAAASVTIAQLAQAHPGHGSVVAWEASLAEARRELGGTR</sequence>
<evidence type="ECO:0000256" key="1">
    <source>
        <dbReference type="SAM" id="MobiDB-lite"/>
    </source>
</evidence>
<proteinExistence type="predicted"/>
<dbReference type="AlphaFoldDB" id="A0A4D4KSH6"/>
<dbReference type="Proteomes" id="UP000301309">
    <property type="component" value="Unassembled WGS sequence"/>
</dbReference>
<dbReference type="OrthoDB" id="4172585at2"/>
<dbReference type="EMBL" id="BJHW01000001">
    <property type="protein sequence ID" value="GDY49398.1"/>
    <property type="molecule type" value="Genomic_DNA"/>
</dbReference>
<dbReference type="RefSeq" id="WP_137975651.1">
    <property type="nucleotide sequence ID" value="NZ_BAAASO010000050.1"/>
</dbReference>
<gene>
    <name evidence="2" type="ORF">SVIO_000210</name>
</gene>
<evidence type="ECO:0000313" key="3">
    <source>
        <dbReference type="Proteomes" id="UP000301309"/>
    </source>
</evidence>
<evidence type="ECO:0000313" key="2">
    <source>
        <dbReference type="EMBL" id="GDY49398.1"/>
    </source>
</evidence>
<reference evidence="2 3" key="1">
    <citation type="journal article" date="2020" name="Int. J. Syst. Evol. Microbiol.">
        <title>Reclassification of Streptomyces castelarensis and Streptomyces sporoclivatus as later heterotypic synonyms of Streptomyces antimycoticus.</title>
        <authorList>
            <person name="Komaki H."/>
            <person name="Tamura T."/>
        </authorList>
    </citation>
    <scope>NUCLEOTIDE SEQUENCE [LARGE SCALE GENOMIC DNA]</scope>
    <source>
        <strain evidence="2 3">NBRC 13459</strain>
    </source>
</reference>
<comment type="caution">
    <text evidence="2">The sequence shown here is derived from an EMBL/GenBank/DDBJ whole genome shotgun (WGS) entry which is preliminary data.</text>
</comment>
<keyword evidence="3" id="KW-1185">Reference proteome</keyword>
<feature type="region of interest" description="Disordered" evidence="1">
    <location>
        <begin position="20"/>
        <end position="49"/>
    </location>
</feature>
<name>A0A4D4KSH6_STRVO</name>
<feature type="region of interest" description="Disordered" evidence="1">
    <location>
        <begin position="149"/>
        <end position="173"/>
    </location>
</feature>
<organism evidence="2 3">
    <name type="scientific">Streptomyces violaceusniger</name>
    <dbReference type="NCBI Taxonomy" id="68280"/>
    <lineage>
        <taxon>Bacteria</taxon>
        <taxon>Bacillati</taxon>
        <taxon>Actinomycetota</taxon>
        <taxon>Actinomycetes</taxon>
        <taxon>Kitasatosporales</taxon>
        <taxon>Streptomycetaceae</taxon>
        <taxon>Streptomyces</taxon>
        <taxon>Streptomyces violaceusniger group</taxon>
    </lineage>
</organism>